<feature type="compositionally biased region" description="Acidic residues" evidence="3">
    <location>
        <begin position="424"/>
        <end position="433"/>
    </location>
</feature>
<evidence type="ECO:0000256" key="3">
    <source>
        <dbReference type="SAM" id="MobiDB-lite"/>
    </source>
</evidence>
<dbReference type="OrthoDB" id="159449at2759"/>
<feature type="compositionally biased region" description="Low complexity" evidence="3">
    <location>
        <begin position="747"/>
        <end position="760"/>
    </location>
</feature>
<dbReference type="SMART" id="SM00326">
    <property type="entry name" value="SH3"/>
    <property type="match status" value="1"/>
</dbReference>
<feature type="compositionally biased region" description="Polar residues" evidence="3">
    <location>
        <begin position="816"/>
        <end position="828"/>
    </location>
</feature>
<keyword evidence="6" id="KW-1185">Reference proteome</keyword>
<dbReference type="InterPro" id="IPR036028">
    <property type="entry name" value="SH3-like_dom_sf"/>
</dbReference>
<reference evidence="5 6" key="1">
    <citation type="submission" date="2014-04" db="EMBL/GenBank/DDBJ databases">
        <authorList>
            <consortium name="DOE Joint Genome Institute"/>
            <person name="Kuo A."/>
            <person name="Gay G."/>
            <person name="Dore J."/>
            <person name="Kohler A."/>
            <person name="Nagy L.G."/>
            <person name="Floudas D."/>
            <person name="Copeland A."/>
            <person name="Barry K.W."/>
            <person name="Cichocki N."/>
            <person name="Veneault-Fourrey C."/>
            <person name="LaButti K."/>
            <person name="Lindquist E.A."/>
            <person name="Lipzen A."/>
            <person name="Lundell T."/>
            <person name="Morin E."/>
            <person name="Murat C."/>
            <person name="Sun H."/>
            <person name="Tunlid A."/>
            <person name="Henrissat B."/>
            <person name="Grigoriev I.V."/>
            <person name="Hibbett D.S."/>
            <person name="Martin F."/>
            <person name="Nordberg H.P."/>
            <person name="Cantor M.N."/>
            <person name="Hua S.X."/>
        </authorList>
    </citation>
    <scope>NUCLEOTIDE SEQUENCE [LARGE SCALE GENOMIC DNA]</scope>
    <source>
        <strain evidence="6">h7</strain>
    </source>
</reference>
<dbReference type="HOGENOM" id="CLU_264095_0_0_1"/>
<feature type="region of interest" description="Disordered" evidence="3">
    <location>
        <begin position="88"/>
        <end position="405"/>
    </location>
</feature>
<dbReference type="STRING" id="686832.A0A0C2Y8B2"/>
<feature type="region of interest" description="Disordered" evidence="3">
    <location>
        <begin position="782"/>
        <end position="1094"/>
    </location>
</feature>
<feature type="compositionally biased region" description="Low complexity" evidence="3">
    <location>
        <begin position="127"/>
        <end position="146"/>
    </location>
</feature>
<keyword evidence="1 2" id="KW-0728">SH3 domain</keyword>
<reference evidence="6" key="2">
    <citation type="submission" date="2015-01" db="EMBL/GenBank/DDBJ databases">
        <title>Evolutionary Origins and Diversification of the Mycorrhizal Mutualists.</title>
        <authorList>
            <consortium name="DOE Joint Genome Institute"/>
            <consortium name="Mycorrhizal Genomics Consortium"/>
            <person name="Kohler A."/>
            <person name="Kuo A."/>
            <person name="Nagy L.G."/>
            <person name="Floudas D."/>
            <person name="Copeland A."/>
            <person name="Barry K.W."/>
            <person name="Cichocki N."/>
            <person name="Veneault-Fourrey C."/>
            <person name="LaButti K."/>
            <person name="Lindquist E.A."/>
            <person name="Lipzen A."/>
            <person name="Lundell T."/>
            <person name="Morin E."/>
            <person name="Murat C."/>
            <person name="Riley R."/>
            <person name="Ohm R."/>
            <person name="Sun H."/>
            <person name="Tunlid A."/>
            <person name="Henrissat B."/>
            <person name="Grigoriev I.V."/>
            <person name="Hibbett D.S."/>
            <person name="Martin F."/>
        </authorList>
    </citation>
    <scope>NUCLEOTIDE SEQUENCE [LARGE SCALE GENOMIC DNA]</scope>
    <source>
        <strain evidence="6">h7</strain>
    </source>
</reference>
<feature type="compositionally biased region" description="Polar residues" evidence="3">
    <location>
        <begin position="837"/>
        <end position="846"/>
    </location>
</feature>
<feature type="compositionally biased region" description="Polar residues" evidence="3">
    <location>
        <begin position="580"/>
        <end position="589"/>
    </location>
</feature>
<feature type="region of interest" description="Disordered" evidence="3">
    <location>
        <begin position="580"/>
        <end position="760"/>
    </location>
</feature>
<evidence type="ECO:0000259" key="4">
    <source>
        <dbReference type="PROSITE" id="PS50002"/>
    </source>
</evidence>
<dbReference type="PROSITE" id="PS50002">
    <property type="entry name" value="SH3"/>
    <property type="match status" value="1"/>
</dbReference>
<sequence length="1269" mass="134965">MGLEPADLARWTRFAAKGGIGKCVAQCDCVAESSDDLMFLKDDEITVLLQIPDMDNFFLGYCEGVVGRFSGFDVKFLGRLKKPVMTKRASLSASSISAKHEGKSPTPSNGEPPSPAPFPHRRESQEQRQSSSSTRRASSSSLSPSRTLERRGSGPHPAYSPPQDRNQPHPRLTSPLSHSHTPSLSSSPSATRMQEFDDERVGFGLGAMHPPPMSYSSTSTLSDSVVTTPAFAAFPPHTEAQDSETTKKTNHSFSPRTTPFPVSIESSTSTSTAGSESPTRPPSPPENSNSTNKGHHKYTSNAPAPLNLGPEAKRFFPESNTSPLRITKRIPTSPPTGTIHISPYSPPATSLTFASSSSRTNEPQSSSQSANTAHISPPASSATPNTSLSFASSSSSSYDRRSSADAQVGIGLSLLQDLANGMDSSDEDEDEEDEVRRRLRYSRWSVRSSGMGKADDDDAAAYKSALDRGGHRTQPSMESLDGTVEGLMYARSEDDEHEDITQRRTLEAPIPFTSSPQSSPSNALLSPATSPISPSFTGPNERERRPSLAASAASTGSWEGASDIYDDYRYSRFSMASKMSMSSRFSVNTGASGSGAASGVTPTPPVPESRPSMDSNSNGSRQRVDSTRSRGGELLRSRTDSTRSRPHSPHPLPQVLEADGATEDSDSDAEKEEMEMDDDGQQPLRASTKRSTVMKDRTMSMDSEASVYTQNSRLSDAVHHQLPPASSGSRPAPLNLTQQPSPLLHTSWESSSASSSAVESGFIYPASSKSSSMVYTGAVSQKQVDDAHGPPAPIPSPITPNFASSMRMKIEGGIGSPTSESGFGSNANVHGEEKTFDTTQDSSSLGNRIVVEDEDDLPSRILNSTFNDSLSSSSERTPEASRSSSPSISMHLRHVDRNLSPSPEPVIQHRLAPLIVANRTPSPSPSVAETFPSDPPSPLVPSNPPPSGSSPTPPPTQILHAPSSSSSTPRTQPASHLRPPKPNANGSSFPEQNRRRSIFQPHPNAPKSPGLVQSSQGFAPRQGEMGSSGPHPPAQQHMGQGAPPPRPHLFGVIRMALSMPPRPVPPQSQVPPRPGQPPQQQQPRGPTIYGRTEVDLGAADGPVPMIWSVDPPPVIRATAPPTNANGAQNSKASLLSSPPRVPMMMVKSGQQARSMSIGPGSMALNASAIVNGIPGDKGTGSGSNPTPGISLTRPGSVQAVPASSNLAPEQQPAQGGVIPRANFFPKAAGLRPRSRSFSGFDSMTSEVPLPKLQRGKRLVMFLYPYSFFR</sequence>
<dbReference type="Proteomes" id="UP000053424">
    <property type="component" value="Unassembled WGS sequence"/>
</dbReference>
<dbReference type="EMBL" id="KN831798">
    <property type="protein sequence ID" value="KIM37247.1"/>
    <property type="molecule type" value="Genomic_DNA"/>
</dbReference>
<evidence type="ECO:0000256" key="1">
    <source>
        <dbReference type="ARBA" id="ARBA00022443"/>
    </source>
</evidence>
<feature type="compositionally biased region" description="Polar residues" evidence="3">
    <location>
        <begin position="612"/>
        <end position="621"/>
    </location>
</feature>
<name>A0A0C2Y8B2_HEBCY</name>
<feature type="compositionally biased region" description="Low complexity" evidence="3">
    <location>
        <begin position="590"/>
        <end position="599"/>
    </location>
</feature>
<feature type="compositionally biased region" description="Acidic residues" evidence="3">
    <location>
        <begin position="660"/>
        <end position="680"/>
    </location>
</feature>
<organism evidence="5 6">
    <name type="scientific">Hebeloma cylindrosporum</name>
    <dbReference type="NCBI Taxonomy" id="76867"/>
    <lineage>
        <taxon>Eukaryota</taxon>
        <taxon>Fungi</taxon>
        <taxon>Dikarya</taxon>
        <taxon>Basidiomycota</taxon>
        <taxon>Agaricomycotina</taxon>
        <taxon>Agaricomycetes</taxon>
        <taxon>Agaricomycetidae</taxon>
        <taxon>Agaricales</taxon>
        <taxon>Agaricineae</taxon>
        <taxon>Hymenogastraceae</taxon>
        <taxon>Hebeloma</taxon>
    </lineage>
</organism>
<evidence type="ECO:0000256" key="2">
    <source>
        <dbReference type="PROSITE-ProRule" id="PRU00192"/>
    </source>
</evidence>
<feature type="compositionally biased region" description="Polar residues" evidence="3">
    <location>
        <begin position="512"/>
        <end position="538"/>
    </location>
</feature>
<feature type="region of interest" description="Disordered" evidence="3">
    <location>
        <begin position="1120"/>
        <end position="1139"/>
    </location>
</feature>
<feature type="compositionally biased region" description="Basic and acidic residues" evidence="3">
    <location>
        <begin position="491"/>
        <end position="506"/>
    </location>
</feature>
<feature type="compositionally biased region" description="Pro residues" evidence="3">
    <location>
        <begin position="1060"/>
        <end position="1077"/>
    </location>
</feature>
<feature type="compositionally biased region" description="Basic and acidic residues" evidence="3">
    <location>
        <begin position="622"/>
        <end position="643"/>
    </location>
</feature>
<feature type="domain" description="SH3" evidence="4">
    <location>
        <begin position="18"/>
        <end position="79"/>
    </location>
</feature>
<feature type="compositionally biased region" description="Pro residues" evidence="3">
    <location>
        <begin position="933"/>
        <end position="956"/>
    </location>
</feature>
<feature type="compositionally biased region" description="Polar residues" evidence="3">
    <location>
        <begin position="347"/>
        <end position="374"/>
    </location>
</feature>
<feature type="region of interest" description="Disordered" evidence="3">
    <location>
        <begin position="419"/>
        <end position="561"/>
    </location>
</feature>
<protein>
    <recommendedName>
        <fullName evidence="4">SH3 domain-containing protein</fullName>
    </recommendedName>
</protein>
<feature type="compositionally biased region" description="Low complexity" evidence="3">
    <location>
        <begin position="263"/>
        <end position="278"/>
    </location>
</feature>
<accession>A0A0C2Y8B2</accession>
<gene>
    <name evidence="5" type="ORF">M413DRAFT_448563</name>
</gene>
<feature type="compositionally biased region" description="Polar residues" evidence="3">
    <location>
        <begin position="1120"/>
        <end position="1136"/>
    </location>
</feature>
<dbReference type="SUPFAM" id="SSF50044">
    <property type="entry name" value="SH3-domain"/>
    <property type="match status" value="1"/>
</dbReference>
<feature type="compositionally biased region" description="Low complexity" evidence="3">
    <location>
        <begin position="376"/>
        <end position="397"/>
    </location>
</feature>
<feature type="compositionally biased region" description="Low complexity" evidence="3">
    <location>
        <begin position="869"/>
        <end position="889"/>
    </location>
</feature>
<feature type="compositionally biased region" description="Polar residues" evidence="3">
    <location>
        <begin position="700"/>
        <end position="714"/>
    </location>
</feature>
<dbReference type="AlphaFoldDB" id="A0A0C2Y8B2"/>
<feature type="compositionally biased region" description="Low complexity" evidence="3">
    <location>
        <begin position="214"/>
        <end position="229"/>
    </location>
</feature>
<dbReference type="CDD" id="cd00174">
    <property type="entry name" value="SH3"/>
    <property type="match status" value="1"/>
</dbReference>
<evidence type="ECO:0000313" key="5">
    <source>
        <dbReference type="EMBL" id="KIM37247.1"/>
    </source>
</evidence>
<dbReference type="InterPro" id="IPR001452">
    <property type="entry name" value="SH3_domain"/>
</dbReference>
<evidence type="ECO:0000313" key="6">
    <source>
        <dbReference type="Proteomes" id="UP000053424"/>
    </source>
</evidence>
<feature type="compositionally biased region" description="Polar residues" evidence="3">
    <location>
        <begin position="724"/>
        <end position="741"/>
    </location>
</feature>
<feature type="compositionally biased region" description="Low complexity" evidence="3">
    <location>
        <begin position="172"/>
        <end position="189"/>
    </location>
</feature>
<proteinExistence type="predicted"/>